<reference evidence="1 2" key="1">
    <citation type="submission" date="2022-01" db="EMBL/GenBank/DDBJ databases">
        <title>Collection of gut derived symbiotic bacterial strains cultured from healthy donors.</title>
        <authorList>
            <person name="Lin H."/>
            <person name="Kohout C."/>
            <person name="Waligurski E."/>
            <person name="Pamer E.G."/>
        </authorList>
    </citation>
    <scope>NUCLEOTIDE SEQUENCE [LARGE SCALE GENOMIC DNA]</scope>
    <source>
        <strain evidence="1 2">DFI.3.7</strain>
    </source>
</reference>
<comment type="caution">
    <text evidence="1">The sequence shown here is derived from an EMBL/GenBank/DDBJ whole genome shotgun (WGS) entry which is preliminary data.</text>
</comment>
<keyword evidence="2" id="KW-1185">Reference proteome</keyword>
<proteinExistence type="predicted"/>
<dbReference type="Proteomes" id="UP001200313">
    <property type="component" value="Unassembled WGS sequence"/>
</dbReference>
<protein>
    <submittedName>
        <fullName evidence="1">Uncharacterized protein</fullName>
    </submittedName>
</protein>
<accession>A0ABS9MAE3</accession>
<organism evidence="1 2">
    <name type="scientific">Intestinimonas massiliensis</name>
    <name type="common">ex Afouda et al. 2020</name>
    <dbReference type="NCBI Taxonomy" id="1673721"/>
    <lineage>
        <taxon>Bacteria</taxon>
        <taxon>Bacillati</taxon>
        <taxon>Bacillota</taxon>
        <taxon>Clostridia</taxon>
        <taxon>Eubacteriales</taxon>
        <taxon>Intestinimonas</taxon>
    </lineage>
</organism>
<gene>
    <name evidence="1" type="ORF">L0P79_11990</name>
</gene>
<dbReference type="RefSeq" id="WP_238074370.1">
    <property type="nucleotide sequence ID" value="NZ_JAKNJB010000020.1"/>
</dbReference>
<name>A0ABS9MAE3_9FIRM</name>
<evidence type="ECO:0000313" key="1">
    <source>
        <dbReference type="EMBL" id="MCG4527778.1"/>
    </source>
</evidence>
<sequence length="249" mass="27934">MDAIIRHFGALYINEIPVEEYPVLNGEWLASGEYLRLGDTNRNGLPWIDVGHAYISVNPLITGISLDCLRRKGLHRSKKVLIDGLAYQMRLMRAGDVSHPDLGEIGIFADAYGNGSAKDYPKVWYDIPSIVSEDEGNYFRFSDRIVREKVVLGGAMSNEFCNMAWQPVLEPIQAALDDKLLGKQLSIWTTAGDFVSGILREFTDYDLLLEGGTIHRLDRTLVSPWVRNEKGMSLVDRAGLRIVQEYEGG</sequence>
<dbReference type="EMBL" id="JAKNJB010000020">
    <property type="protein sequence ID" value="MCG4527778.1"/>
    <property type="molecule type" value="Genomic_DNA"/>
</dbReference>
<evidence type="ECO:0000313" key="2">
    <source>
        <dbReference type="Proteomes" id="UP001200313"/>
    </source>
</evidence>